<dbReference type="SUPFAM" id="SSF51161">
    <property type="entry name" value="Trimeric LpxA-like enzymes"/>
    <property type="match status" value="1"/>
</dbReference>
<evidence type="ECO:0000313" key="1">
    <source>
        <dbReference type="EMBL" id="GAA0741007.1"/>
    </source>
</evidence>
<reference evidence="1 2" key="1">
    <citation type="journal article" date="2019" name="Int. J. Syst. Evol. Microbiol.">
        <title>The Global Catalogue of Microorganisms (GCM) 10K type strain sequencing project: providing services to taxonomists for standard genome sequencing and annotation.</title>
        <authorList>
            <consortium name="The Broad Institute Genomics Platform"/>
            <consortium name="The Broad Institute Genome Sequencing Center for Infectious Disease"/>
            <person name="Wu L."/>
            <person name="Ma J."/>
        </authorList>
    </citation>
    <scope>NUCLEOTIDE SEQUENCE [LARGE SCALE GENOMIC DNA]</scope>
    <source>
        <strain evidence="1 2">JCM 15976</strain>
    </source>
</reference>
<keyword evidence="2" id="KW-1185">Reference proteome</keyword>
<dbReference type="EMBL" id="BAAAGF010000001">
    <property type="protein sequence ID" value="GAA0741007.1"/>
    <property type="molecule type" value="Genomic_DNA"/>
</dbReference>
<organism evidence="1 2">
    <name type="scientific">Gaetbulibacter jejuensis</name>
    <dbReference type="NCBI Taxonomy" id="584607"/>
    <lineage>
        <taxon>Bacteria</taxon>
        <taxon>Pseudomonadati</taxon>
        <taxon>Bacteroidota</taxon>
        <taxon>Flavobacteriia</taxon>
        <taxon>Flavobacteriales</taxon>
        <taxon>Flavobacteriaceae</taxon>
        <taxon>Gaetbulibacter</taxon>
    </lineage>
</organism>
<comment type="caution">
    <text evidence="1">The sequence shown here is derived from an EMBL/GenBank/DDBJ whole genome shotgun (WGS) entry which is preliminary data.</text>
</comment>
<dbReference type="Proteomes" id="UP001500736">
    <property type="component" value="Unassembled WGS sequence"/>
</dbReference>
<accession>A0ABN1JJ92</accession>
<gene>
    <name evidence="1" type="ORF">GCM10009431_11730</name>
</gene>
<dbReference type="RefSeq" id="WP_343796572.1">
    <property type="nucleotide sequence ID" value="NZ_BAAAGF010000001.1"/>
</dbReference>
<evidence type="ECO:0008006" key="3">
    <source>
        <dbReference type="Google" id="ProtNLM"/>
    </source>
</evidence>
<evidence type="ECO:0000313" key="2">
    <source>
        <dbReference type="Proteomes" id="UP001500736"/>
    </source>
</evidence>
<sequence>MLPFYQAKKLPIFFYGSVKFSNLKGEVSIENPVSRGMIGFGQAYELASRSSRTAELVLKGRIIFRGYVQFGKDYFVFVGENAVLDLGNMSSLASKGKIICANKIMLKDYARLGSECQIIDTDFHQMINLNTGEKYEKTKPIVIGEFNYIGRRTSIMKGTSTAEHCTIASNTLCNKDYTHLGTNVLIGGIPAKLLKENISRDWEGEMERMERHLISKYIF</sequence>
<dbReference type="InterPro" id="IPR011004">
    <property type="entry name" value="Trimer_LpxA-like_sf"/>
</dbReference>
<proteinExistence type="predicted"/>
<protein>
    <recommendedName>
        <fullName evidence="3">Transferase</fullName>
    </recommendedName>
</protein>
<dbReference type="Gene3D" id="2.160.10.10">
    <property type="entry name" value="Hexapeptide repeat proteins"/>
    <property type="match status" value="1"/>
</dbReference>
<name>A0ABN1JJ92_9FLAO</name>